<reference evidence="8 9" key="1">
    <citation type="submission" date="2017-06" db="EMBL/GenBank/DDBJ databases">
        <title>Biodegradation of gentamicin by bacterial consortia AMQD4 in synthetic medium and raw gentamicin sewage.</title>
        <authorList>
            <person name="Chang H."/>
            <person name="Feng Y."/>
            <person name="Li Z."/>
            <person name="Xue J."/>
            <person name="Cheng D."/>
        </authorList>
    </citation>
    <scope>NUCLEOTIDE SEQUENCE [LARGE SCALE GENOMIC DNA]</scope>
    <source>
        <strain evidence="8 9">BZC3</strain>
    </source>
</reference>
<dbReference type="STRING" id="293.GCA_000988015_01113"/>
<dbReference type="Gene3D" id="3.40.50.2300">
    <property type="match status" value="1"/>
</dbReference>
<dbReference type="PROSITE" id="PS50110">
    <property type="entry name" value="RESPONSE_REGULATORY"/>
    <property type="match status" value="1"/>
</dbReference>
<evidence type="ECO:0000256" key="4">
    <source>
        <dbReference type="ARBA" id="ARBA00023012"/>
    </source>
</evidence>
<dbReference type="GeneID" id="56577115"/>
<dbReference type="GO" id="GO:0000156">
    <property type="term" value="F:phosphorelay response regulator activity"/>
    <property type="evidence" value="ECO:0007669"/>
    <property type="project" value="TreeGrafter"/>
</dbReference>
<keyword evidence="7" id="KW-0804">Transcription</keyword>
<sequence length="217" mass="24055">MRLLTVEDDPVLADGLRVGLGACGWTVEPVARVEDALAALESSTFDAVVLDLGLPDGDGLEILRFVRRRDMDVGVVILSARDDSRDRIAGLDAGADDYVGKPFDLDELAARLRAVRRRLLGRSQPALSHEGVTLDPKSRLAWRGEGDLHLSRREFAILEALMERPSQVLSRSQLEERLYGWQEDIGSNAVEVHIHHLRAKLGADFIRTVRGLGYKLQ</sequence>
<evidence type="ECO:0000256" key="6">
    <source>
        <dbReference type="ARBA" id="ARBA00023125"/>
    </source>
</evidence>
<dbReference type="InterPro" id="IPR001789">
    <property type="entry name" value="Sig_transdc_resp-reg_receiver"/>
</dbReference>
<dbReference type="AlphaFoldDB" id="A0A246KE16"/>
<dbReference type="SMART" id="SM00862">
    <property type="entry name" value="Trans_reg_C"/>
    <property type="match status" value="1"/>
</dbReference>
<evidence type="ECO:0000256" key="3">
    <source>
        <dbReference type="ARBA" id="ARBA00022553"/>
    </source>
</evidence>
<dbReference type="InterPro" id="IPR001867">
    <property type="entry name" value="OmpR/PhoB-type_DNA-bd"/>
</dbReference>
<keyword evidence="4" id="KW-0902">Two-component regulatory system</keyword>
<evidence type="ECO:0000313" key="9">
    <source>
        <dbReference type="Proteomes" id="UP000197024"/>
    </source>
</evidence>
<dbReference type="Proteomes" id="UP000197024">
    <property type="component" value="Chromosome"/>
</dbReference>
<dbReference type="Gene3D" id="6.10.250.690">
    <property type="match status" value="1"/>
</dbReference>
<evidence type="ECO:0000256" key="1">
    <source>
        <dbReference type="ARBA" id="ARBA00004496"/>
    </source>
</evidence>
<dbReference type="GO" id="GO:0000976">
    <property type="term" value="F:transcription cis-regulatory region binding"/>
    <property type="evidence" value="ECO:0007669"/>
    <property type="project" value="TreeGrafter"/>
</dbReference>
<gene>
    <name evidence="8" type="ORF">CD943_16150</name>
</gene>
<protein>
    <submittedName>
        <fullName evidence="8">DNA-binding response regulator</fullName>
    </submittedName>
</protein>
<dbReference type="Pfam" id="PF00072">
    <property type="entry name" value="Response_reg"/>
    <property type="match status" value="1"/>
</dbReference>
<evidence type="ECO:0000256" key="7">
    <source>
        <dbReference type="ARBA" id="ARBA00023163"/>
    </source>
</evidence>
<dbReference type="CDD" id="cd00383">
    <property type="entry name" value="trans_reg_C"/>
    <property type="match status" value="1"/>
</dbReference>
<dbReference type="EMBL" id="CP021995">
    <property type="protein sequence ID" value="ASD28292.1"/>
    <property type="molecule type" value="Genomic_DNA"/>
</dbReference>
<comment type="subcellular location">
    <subcellularLocation>
        <location evidence="1">Cytoplasm</location>
    </subcellularLocation>
</comment>
<keyword evidence="6 8" id="KW-0238">DNA-binding</keyword>
<keyword evidence="3" id="KW-0597">Phosphoprotein</keyword>
<dbReference type="Gene3D" id="1.10.10.10">
    <property type="entry name" value="Winged helix-like DNA-binding domain superfamily/Winged helix DNA-binding domain"/>
    <property type="match status" value="1"/>
</dbReference>
<accession>A0A246KE16</accession>
<dbReference type="SMART" id="SM00448">
    <property type="entry name" value="REC"/>
    <property type="match status" value="1"/>
</dbReference>
<dbReference type="Pfam" id="PF00486">
    <property type="entry name" value="Trans_reg_C"/>
    <property type="match status" value="1"/>
</dbReference>
<evidence type="ECO:0000256" key="5">
    <source>
        <dbReference type="ARBA" id="ARBA00023015"/>
    </source>
</evidence>
<reference evidence="8 9" key="2">
    <citation type="submission" date="2017-06" db="EMBL/GenBank/DDBJ databases">
        <authorList>
            <person name="Kim H.J."/>
            <person name="Triplett B.A."/>
        </authorList>
    </citation>
    <scope>NUCLEOTIDE SEQUENCE [LARGE SCALE GENOMIC DNA]</scope>
    <source>
        <strain evidence="8 9">BZC3</strain>
    </source>
</reference>
<organism evidence="8 9">
    <name type="scientific">Brevundimonas diminuta</name>
    <name type="common">Pseudomonas diminuta</name>
    <dbReference type="NCBI Taxonomy" id="293"/>
    <lineage>
        <taxon>Bacteria</taxon>
        <taxon>Pseudomonadati</taxon>
        <taxon>Pseudomonadota</taxon>
        <taxon>Alphaproteobacteria</taxon>
        <taxon>Caulobacterales</taxon>
        <taxon>Caulobacteraceae</taxon>
        <taxon>Brevundimonas</taxon>
    </lineage>
</organism>
<name>A0A246KE16_BREDI</name>
<dbReference type="RefSeq" id="WP_003164854.1">
    <property type="nucleotide sequence ID" value="NZ_CP021995.1"/>
</dbReference>
<dbReference type="SUPFAM" id="SSF52172">
    <property type="entry name" value="CheY-like"/>
    <property type="match status" value="1"/>
</dbReference>
<proteinExistence type="predicted"/>
<evidence type="ECO:0000256" key="2">
    <source>
        <dbReference type="ARBA" id="ARBA00022490"/>
    </source>
</evidence>
<keyword evidence="5" id="KW-0805">Transcription regulation</keyword>
<evidence type="ECO:0000313" key="8">
    <source>
        <dbReference type="EMBL" id="ASD28292.1"/>
    </source>
</evidence>
<keyword evidence="2" id="KW-0963">Cytoplasm</keyword>
<dbReference type="GO" id="GO:0005829">
    <property type="term" value="C:cytosol"/>
    <property type="evidence" value="ECO:0007669"/>
    <property type="project" value="TreeGrafter"/>
</dbReference>
<dbReference type="PANTHER" id="PTHR48111">
    <property type="entry name" value="REGULATOR OF RPOS"/>
    <property type="match status" value="1"/>
</dbReference>
<dbReference type="InterPro" id="IPR011006">
    <property type="entry name" value="CheY-like_superfamily"/>
</dbReference>
<dbReference type="InterPro" id="IPR039420">
    <property type="entry name" value="WalR-like"/>
</dbReference>
<dbReference type="InterPro" id="IPR036388">
    <property type="entry name" value="WH-like_DNA-bd_sf"/>
</dbReference>
<dbReference type="GO" id="GO:0006355">
    <property type="term" value="P:regulation of DNA-templated transcription"/>
    <property type="evidence" value="ECO:0007669"/>
    <property type="project" value="InterPro"/>
</dbReference>
<dbReference type="PANTHER" id="PTHR48111:SF35">
    <property type="entry name" value="TRANSCRIPTIONAL REGULATORY PROTEIN QSEB"/>
    <property type="match status" value="1"/>
</dbReference>
<dbReference type="GO" id="GO:0032993">
    <property type="term" value="C:protein-DNA complex"/>
    <property type="evidence" value="ECO:0007669"/>
    <property type="project" value="TreeGrafter"/>
</dbReference>
<dbReference type="PROSITE" id="PS51755">
    <property type="entry name" value="OMPR_PHOB"/>
    <property type="match status" value="1"/>
</dbReference>